<dbReference type="PANTHER" id="PTHR43760">
    <property type="entry name" value="ENDORIBONUCLEASE-RELATED"/>
    <property type="match status" value="1"/>
</dbReference>
<gene>
    <name evidence="2" type="ORF">LRX75_03485</name>
</gene>
<accession>A0A9X1SZX0</accession>
<name>A0A9X1SZX0_9HYPH</name>
<proteinExistence type="predicted"/>
<dbReference type="AlphaFoldDB" id="A0A9X1SZX0"/>
<comment type="caution">
    <text evidence="2">The sequence shown here is derived from an EMBL/GenBank/DDBJ whole genome shotgun (WGS) entry which is preliminary data.</text>
</comment>
<dbReference type="Proteomes" id="UP001139089">
    <property type="component" value="Unassembled WGS sequence"/>
</dbReference>
<dbReference type="SUPFAM" id="SSF55298">
    <property type="entry name" value="YjgF-like"/>
    <property type="match status" value="1"/>
</dbReference>
<dbReference type="InterPro" id="IPR013813">
    <property type="entry name" value="Endoribo_LPSP/chorism_mut-like"/>
</dbReference>
<dbReference type="Pfam" id="PF14588">
    <property type="entry name" value="YjgF_endoribonc"/>
    <property type="match status" value="1"/>
</dbReference>
<sequence length="152" mass="16284">MSVYRRLEELGLVLPVPLAPGGNYVPAKRAGDMLYLAGQGAARAEGGWHTGKVGRDVSIEEARAHARIVALQVLSTVQHAVGDLDAVDVVKVFGMVNAVPDFTEHPFVINGFSDLLIEVMGEDGRHARSAIGMGSLPNGMTVEIETILRIKR</sequence>
<organism evidence="2 3">
    <name type="scientific">Rhizobium quercicola</name>
    <dbReference type="NCBI Taxonomy" id="2901226"/>
    <lineage>
        <taxon>Bacteria</taxon>
        <taxon>Pseudomonadati</taxon>
        <taxon>Pseudomonadota</taxon>
        <taxon>Alphaproteobacteria</taxon>
        <taxon>Hyphomicrobiales</taxon>
        <taxon>Rhizobiaceae</taxon>
        <taxon>Rhizobium/Agrobacterium group</taxon>
        <taxon>Rhizobium</taxon>
    </lineage>
</organism>
<feature type="domain" description="Endoribonuclease L-PSP/chorismate mutase-like" evidence="1">
    <location>
        <begin position="6"/>
        <end position="130"/>
    </location>
</feature>
<keyword evidence="3" id="KW-1185">Reference proteome</keyword>
<dbReference type="PANTHER" id="PTHR43760:SF1">
    <property type="entry name" value="ENDORIBONUCLEASE L-PSP_CHORISMATE MUTASE-LIKE DOMAIN-CONTAINING PROTEIN"/>
    <property type="match status" value="1"/>
</dbReference>
<dbReference type="EMBL" id="JAJOZR010000001">
    <property type="protein sequence ID" value="MCD7108100.1"/>
    <property type="molecule type" value="Genomic_DNA"/>
</dbReference>
<evidence type="ECO:0000313" key="3">
    <source>
        <dbReference type="Proteomes" id="UP001139089"/>
    </source>
</evidence>
<dbReference type="RefSeq" id="WP_231811909.1">
    <property type="nucleotide sequence ID" value="NZ_JAJOZR010000001.1"/>
</dbReference>
<evidence type="ECO:0000259" key="1">
    <source>
        <dbReference type="Pfam" id="PF14588"/>
    </source>
</evidence>
<dbReference type="Gene3D" id="3.30.1330.40">
    <property type="entry name" value="RutC-like"/>
    <property type="match status" value="1"/>
</dbReference>
<protein>
    <submittedName>
        <fullName evidence="2">RidA family protein</fullName>
    </submittedName>
</protein>
<reference evidence="2" key="1">
    <citation type="submission" date="2021-12" db="EMBL/GenBank/DDBJ databases">
        <authorList>
            <person name="Li Y."/>
        </authorList>
    </citation>
    <scope>NUCLEOTIDE SEQUENCE</scope>
    <source>
        <strain evidence="2">DKSPLA3</strain>
    </source>
</reference>
<dbReference type="CDD" id="cd02199">
    <property type="entry name" value="YjgF_YER057c_UK114_like_1"/>
    <property type="match status" value="1"/>
</dbReference>
<dbReference type="InterPro" id="IPR035959">
    <property type="entry name" value="RutC-like_sf"/>
</dbReference>
<evidence type="ECO:0000313" key="2">
    <source>
        <dbReference type="EMBL" id="MCD7108100.1"/>
    </source>
</evidence>